<proteinExistence type="predicted"/>
<organism evidence="1">
    <name type="scientific">Caldilineaceae bacterium SB0662_bin_9</name>
    <dbReference type="NCBI Taxonomy" id="2605258"/>
    <lineage>
        <taxon>Bacteria</taxon>
        <taxon>Bacillati</taxon>
        <taxon>Chloroflexota</taxon>
        <taxon>Caldilineae</taxon>
        <taxon>Caldilineales</taxon>
        <taxon>Caldilineaceae</taxon>
    </lineage>
</organism>
<dbReference type="InterPro" id="IPR039498">
    <property type="entry name" value="NTP_transf_5"/>
</dbReference>
<reference evidence="1" key="1">
    <citation type="submission" date="2019-09" db="EMBL/GenBank/DDBJ databases">
        <title>Characterisation of the sponge microbiome using genome-centric metagenomics.</title>
        <authorList>
            <person name="Engelberts J.P."/>
            <person name="Robbins S.J."/>
            <person name="De Goeij J.M."/>
            <person name="Aranda M."/>
            <person name="Bell S.C."/>
            <person name="Webster N.S."/>
        </authorList>
    </citation>
    <scope>NUCLEOTIDE SEQUENCE</scope>
    <source>
        <strain evidence="1">SB0662_bin_9</strain>
    </source>
</reference>
<protein>
    <submittedName>
        <fullName evidence="1">Nucleotidyltransferase family protein</fullName>
    </submittedName>
</protein>
<dbReference type="Pfam" id="PF14907">
    <property type="entry name" value="NTP_transf_5"/>
    <property type="match status" value="1"/>
</dbReference>
<sequence length="413" mass="46805">MTDSPVQAALLRILALQSASHVQEPWGNLSGSEWSDLEQTANTQRVGALLHYCLQQVPETCGRPPDLVCQSLADTYRQSVLRNLFLATELAELAQALQARNIPCLALKGMHLAHDVYPEIGTRQMDDIDLLVPREWLAEAVQVTRELGYITREPMDVEAWSADVHHLPRMFNNNNTVLELHWNITWPKDRYALSDLDSLWDRATPIEGARGQVLGLCPEDLILHLCIHASYQHLFYTGLRPVCDISATIARYRDVLDWDALSDRALGWGWQSGVYLMLNLARTTLGARIPNRVLETLRPDIPEEAVGAARYLLWNITSDAITLPRNMARMWSRGSRRGKLRDLAAAMLPNRARLAKEYALNAGSPFVWFHYPRFVVDLAARNYGAWRSLQQADPDTRRMAVSKNLLMESLYGE</sequence>
<comment type="caution">
    <text evidence="1">The sequence shown here is derived from an EMBL/GenBank/DDBJ whole genome shotgun (WGS) entry which is preliminary data.</text>
</comment>
<dbReference type="EMBL" id="VXPY01000093">
    <property type="protein sequence ID" value="MYD91232.1"/>
    <property type="molecule type" value="Genomic_DNA"/>
</dbReference>
<name>A0A6B1DX57_9CHLR</name>
<dbReference type="GO" id="GO:0016740">
    <property type="term" value="F:transferase activity"/>
    <property type="evidence" value="ECO:0007669"/>
    <property type="project" value="UniProtKB-KW"/>
</dbReference>
<evidence type="ECO:0000313" key="1">
    <source>
        <dbReference type="EMBL" id="MYD91232.1"/>
    </source>
</evidence>
<dbReference type="AlphaFoldDB" id="A0A6B1DX57"/>
<keyword evidence="1" id="KW-0808">Transferase</keyword>
<gene>
    <name evidence="1" type="ORF">F4Y08_12995</name>
</gene>
<dbReference type="Gene3D" id="3.30.460.40">
    <property type="match status" value="1"/>
</dbReference>
<accession>A0A6B1DX57</accession>